<keyword evidence="3" id="KW-0175">Coiled coil</keyword>
<dbReference type="Pfam" id="PF07508">
    <property type="entry name" value="Recombinase"/>
    <property type="match status" value="1"/>
</dbReference>
<dbReference type="Pfam" id="PF00239">
    <property type="entry name" value="Resolvase"/>
    <property type="match status" value="1"/>
</dbReference>
<keyword evidence="2" id="KW-0233">DNA recombination</keyword>
<organism evidence="5 6">
    <name type="scientific">Vibrio maritimus</name>
    <dbReference type="NCBI Taxonomy" id="990268"/>
    <lineage>
        <taxon>Bacteria</taxon>
        <taxon>Pseudomonadati</taxon>
        <taxon>Pseudomonadota</taxon>
        <taxon>Gammaproteobacteria</taxon>
        <taxon>Vibrionales</taxon>
        <taxon>Vibrionaceae</taxon>
        <taxon>Vibrio</taxon>
    </lineage>
</organism>
<evidence type="ECO:0000256" key="1">
    <source>
        <dbReference type="ARBA" id="ARBA00023125"/>
    </source>
</evidence>
<feature type="coiled-coil region" evidence="3">
    <location>
        <begin position="388"/>
        <end position="448"/>
    </location>
</feature>
<comment type="caution">
    <text evidence="5">The sequence shown here is derived from an EMBL/GenBank/DDBJ whole genome shotgun (WGS) entry which is preliminary data.</text>
</comment>
<dbReference type="PANTHER" id="PTHR30461">
    <property type="entry name" value="DNA-INVERTASE FROM LAMBDOID PROPHAGE"/>
    <property type="match status" value="1"/>
</dbReference>
<dbReference type="SMART" id="SM00857">
    <property type="entry name" value="Resolvase"/>
    <property type="match status" value="1"/>
</dbReference>
<dbReference type="GO" id="GO:0003677">
    <property type="term" value="F:DNA binding"/>
    <property type="evidence" value="ECO:0007669"/>
    <property type="project" value="UniProtKB-KW"/>
</dbReference>
<sequence>MRYTNQLRMTKAKAYSYLRFSTPEQFKGDSFRRQTDMAEVYAKQHDLELQELTFRDLGVSGFKGKNLKTGALGRFKQEVENGAIQSDSWLLIEAWDRFSRMPTEYALPEMLSLIEMGITIVTLKGGGKVHRKGSLDMTTLLTCVIEMSQANEFSQNLVRRISAANANKREAIRKTGSGRMNKNCPLWMKPKGDDGFELIEDRAEVVRKIFELTIDGHGRQAVRNYLVQNRIKPFNPKSRTWHTSYIERILKNHQAYGAVQLYKNREPDGEPLRGYYPAAVSEDMYLAALHATRQRKIADAKGVTRRNRVNVFSGLLWCECGDMIRLKNNGKGQFYYKCINVLEHRGCKARTLKQKPTDEMLIQALYLFGDKLVVGQGGKKDDKTSETIHKVKGELERTEAKRDVAMNRLLEFDSDALSAAFRTLDNKVESLQSQLSDLEQEAALARNRVNTKELGVLLSELENTLSGSCIESKVKIASALAELIERIEFGKGLVRIKLRTNLPDYFGDMTERDMLFISIDTSGKLWSTEGLCAETDESIYSQRKVEGSRIPELAW</sequence>
<name>A0A090S8I3_9VIBR</name>
<dbReference type="Pfam" id="PF13408">
    <property type="entry name" value="Zn_ribbon_recom"/>
    <property type="match status" value="1"/>
</dbReference>
<reference evidence="5 6" key="2">
    <citation type="submission" date="2014-09" db="EMBL/GenBank/DDBJ databases">
        <authorList>
            <consortium name="NBRP consortium"/>
            <person name="Sawabe T."/>
            <person name="Meirelles P."/>
            <person name="Nakanishi M."/>
            <person name="Sayaka M."/>
            <person name="Hattori M."/>
            <person name="Ohkuma M."/>
        </authorList>
    </citation>
    <scope>NUCLEOTIDE SEQUENCE [LARGE SCALE GENOMIC DNA]</scope>
    <source>
        <strain evidence="6">JCM19235</strain>
    </source>
</reference>
<dbReference type="InterPro" id="IPR036162">
    <property type="entry name" value="Resolvase-like_N_sf"/>
</dbReference>
<proteinExistence type="predicted"/>
<dbReference type="PROSITE" id="PS51737">
    <property type="entry name" value="RECOMBINASE_DNA_BIND"/>
    <property type="match status" value="1"/>
</dbReference>
<keyword evidence="1" id="KW-0238">DNA-binding</keyword>
<dbReference type="STRING" id="990268.JCM19235_3305"/>
<dbReference type="Gene3D" id="3.90.1750.20">
    <property type="entry name" value="Putative Large Serine Recombinase, Chain B, Domain 2"/>
    <property type="match status" value="1"/>
</dbReference>
<evidence type="ECO:0000259" key="4">
    <source>
        <dbReference type="PROSITE" id="PS51737"/>
    </source>
</evidence>
<dbReference type="Proteomes" id="UP000029228">
    <property type="component" value="Unassembled WGS sequence"/>
</dbReference>
<dbReference type="InterPro" id="IPR011109">
    <property type="entry name" value="DNA_bind_recombinase_dom"/>
</dbReference>
<accession>A0A090S8I3</accession>
<dbReference type="SUPFAM" id="SSF53041">
    <property type="entry name" value="Resolvase-like"/>
    <property type="match status" value="1"/>
</dbReference>
<gene>
    <name evidence="5" type="ORF">JCM19235_3305</name>
</gene>
<dbReference type="InterPro" id="IPR038109">
    <property type="entry name" value="DNA_bind_recomb_sf"/>
</dbReference>
<dbReference type="InterPro" id="IPR006119">
    <property type="entry name" value="Resolv_N"/>
</dbReference>
<protein>
    <recommendedName>
        <fullName evidence="4">Recombinase domain-containing protein</fullName>
    </recommendedName>
</protein>
<evidence type="ECO:0000256" key="2">
    <source>
        <dbReference type="ARBA" id="ARBA00023172"/>
    </source>
</evidence>
<dbReference type="InterPro" id="IPR025827">
    <property type="entry name" value="Zn_ribbon_recom_dom"/>
</dbReference>
<evidence type="ECO:0000313" key="6">
    <source>
        <dbReference type="Proteomes" id="UP000029228"/>
    </source>
</evidence>
<dbReference type="InterPro" id="IPR050639">
    <property type="entry name" value="SSR_resolvase"/>
</dbReference>
<dbReference type="CDD" id="cd00338">
    <property type="entry name" value="Ser_Recombinase"/>
    <property type="match status" value="1"/>
</dbReference>
<evidence type="ECO:0000313" key="5">
    <source>
        <dbReference type="EMBL" id="GAL22839.1"/>
    </source>
</evidence>
<dbReference type="Gene3D" id="3.40.50.1390">
    <property type="entry name" value="Resolvase, N-terminal catalytic domain"/>
    <property type="match status" value="1"/>
</dbReference>
<dbReference type="AlphaFoldDB" id="A0A090S8I3"/>
<evidence type="ECO:0000256" key="3">
    <source>
        <dbReference type="SAM" id="Coils"/>
    </source>
</evidence>
<dbReference type="EMBL" id="BBMR01000016">
    <property type="protein sequence ID" value="GAL22839.1"/>
    <property type="molecule type" value="Genomic_DNA"/>
</dbReference>
<dbReference type="PANTHER" id="PTHR30461:SF2">
    <property type="entry name" value="SERINE RECOMBINASE PINE-RELATED"/>
    <property type="match status" value="1"/>
</dbReference>
<feature type="domain" description="Recombinase" evidence="4">
    <location>
        <begin position="185"/>
        <end position="298"/>
    </location>
</feature>
<dbReference type="GO" id="GO:0000150">
    <property type="term" value="F:DNA strand exchange activity"/>
    <property type="evidence" value="ECO:0007669"/>
    <property type="project" value="InterPro"/>
</dbReference>
<keyword evidence="6" id="KW-1185">Reference proteome</keyword>
<reference evidence="5 6" key="1">
    <citation type="submission" date="2014-09" db="EMBL/GenBank/DDBJ databases">
        <title>Vibrio maritimus JCM 19235. (C45) whole genome shotgun sequence.</title>
        <authorList>
            <person name="Sawabe T."/>
            <person name="Meirelles P."/>
            <person name="Nakanishi M."/>
            <person name="Sayaka M."/>
            <person name="Hattori M."/>
            <person name="Ohkuma M."/>
        </authorList>
    </citation>
    <scope>NUCLEOTIDE SEQUENCE [LARGE SCALE GENOMIC DNA]</scope>
    <source>
        <strain evidence="6">JCM19235</strain>
    </source>
</reference>